<gene>
    <name evidence="1" type="ORF">M408DRAFT_28826</name>
</gene>
<dbReference type="EMBL" id="KN824359">
    <property type="protein sequence ID" value="KIM22277.1"/>
    <property type="molecule type" value="Genomic_DNA"/>
</dbReference>
<sequence length="676" mass="77686">MEHTNLDLESSNNIPTNSLQIRRALILRELEQLERSEEKTLTERDKIHRLKQSYNRLVNTKSEFDRRTCRDPFQVLPVELWKDILPTDVDELLTLTLVSSLWFHSLTSMSVIWTNIVLDARDDDYLSRAITYLNLSRPVDFHLTILLSPTQWEEVAPLFTPESGRVRSLQILVPEEGKFRESLEILDHFTVLPILRRIILPYRSWYSILADDPEPKPDPGMLERMPSLVEAVGFPFTVPVLQDQVFSNLETINIRQMGLDVIRALTGLHRVKRLFLSQSHQPPPPTDRLPTSVQACLPWICELNYWGLTSDWYTQPVAVFEGALLCMGENLTRISAGPINLYQLPGLLASLHRFPRLRELQLDVDHEAQESDADPYPIPVPPLRKFQALFRPPISVYSEYMEEDAREDKKSIQRIGFSRLFTSLSATAPLLEELHLAGDFLVDCALEHTSKFHHLRSFTLNTNIVNFALSDPSQSNTPHKQTWSLYAPPLEFLDHVHEEPLRYLEVPTWPPRPYTLSTFISPYGESYVASPRYNLSTKRLSALTTLALRVNHPLMMDLTMLPVLNTIVLIGDPSATLASDFFEEVVLRPNKWPLLEHIIIRGDYMEWDILLLMLQRRNFLANSDVKPIKSVELDGPLPYKVLQPMAQLLRSQYPEVLDLASVSIQGIGDRMADLEQ</sequence>
<evidence type="ECO:0000313" key="1">
    <source>
        <dbReference type="EMBL" id="KIM22277.1"/>
    </source>
</evidence>
<reference evidence="2" key="2">
    <citation type="submission" date="2015-01" db="EMBL/GenBank/DDBJ databases">
        <title>Evolutionary Origins and Diversification of the Mycorrhizal Mutualists.</title>
        <authorList>
            <consortium name="DOE Joint Genome Institute"/>
            <consortium name="Mycorrhizal Genomics Consortium"/>
            <person name="Kohler A."/>
            <person name="Kuo A."/>
            <person name="Nagy L.G."/>
            <person name="Floudas D."/>
            <person name="Copeland A."/>
            <person name="Barry K.W."/>
            <person name="Cichocki N."/>
            <person name="Veneault-Fourrey C."/>
            <person name="LaButti K."/>
            <person name="Lindquist E.A."/>
            <person name="Lipzen A."/>
            <person name="Lundell T."/>
            <person name="Morin E."/>
            <person name="Murat C."/>
            <person name="Riley R."/>
            <person name="Ohm R."/>
            <person name="Sun H."/>
            <person name="Tunlid A."/>
            <person name="Henrissat B."/>
            <person name="Grigoriev I.V."/>
            <person name="Hibbett D.S."/>
            <person name="Martin F."/>
        </authorList>
    </citation>
    <scope>NUCLEOTIDE SEQUENCE [LARGE SCALE GENOMIC DNA]</scope>
    <source>
        <strain evidence="2">MAFF 305830</strain>
    </source>
</reference>
<protein>
    <recommendedName>
        <fullName evidence="3">F-box domain-containing protein</fullName>
    </recommendedName>
</protein>
<dbReference type="HOGENOM" id="CLU_015287_1_0_1"/>
<dbReference type="Proteomes" id="UP000054097">
    <property type="component" value="Unassembled WGS sequence"/>
</dbReference>
<organism evidence="1 2">
    <name type="scientific">Serendipita vermifera MAFF 305830</name>
    <dbReference type="NCBI Taxonomy" id="933852"/>
    <lineage>
        <taxon>Eukaryota</taxon>
        <taxon>Fungi</taxon>
        <taxon>Dikarya</taxon>
        <taxon>Basidiomycota</taxon>
        <taxon>Agaricomycotina</taxon>
        <taxon>Agaricomycetes</taxon>
        <taxon>Sebacinales</taxon>
        <taxon>Serendipitaceae</taxon>
        <taxon>Serendipita</taxon>
    </lineage>
</organism>
<evidence type="ECO:0000313" key="2">
    <source>
        <dbReference type="Proteomes" id="UP000054097"/>
    </source>
</evidence>
<dbReference type="OrthoDB" id="3365698at2759"/>
<reference evidence="1 2" key="1">
    <citation type="submission" date="2014-04" db="EMBL/GenBank/DDBJ databases">
        <authorList>
            <consortium name="DOE Joint Genome Institute"/>
            <person name="Kuo A."/>
            <person name="Zuccaro A."/>
            <person name="Kohler A."/>
            <person name="Nagy L.G."/>
            <person name="Floudas D."/>
            <person name="Copeland A."/>
            <person name="Barry K.W."/>
            <person name="Cichocki N."/>
            <person name="Veneault-Fourrey C."/>
            <person name="LaButti K."/>
            <person name="Lindquist E.A."/>
            <person name="Lipzen A."/>
            <person name="Lundell T."/>
            <person name="Morin E."/>
            <person name="Murat C."/>
            <person name="Sun H."/>
            <person name="Tunlid A."/>
            <person name="Henrissat B."/>
            <person name="Grigoriev I.V."/>
            <person name="Hibbett D.S."/>
            <person name="Martin F."/>
            <person name="Nordberg H.P."/>
            <person name="Cantor M.N."/>
            <person name="Hua S.X."/>
        </authorList>
    </citation>
    <scope>NUCLEOTIDE SEQUENCE [LARGE SCALE GENOMIC DNA]</scope>
    <source>
        <strain evidence="1 2">MAFF 305830</strain>
    </source>
</reference>
<keyword evidence="2" id="KW-1185">Reference proteome</keyword>
<accession>A0A0C2WY81</accession>
<dbReference type="AlphaFoldDB" id="A0A0C2WY81"/>
<evidence type="ECO:0008006" key="3">
    <source>
        <dbReference type="Google" id="ProtNLM"/>
    </source>
</evidence>
<name>A0A0C2WY81_SERVB</name>
<proteinExistence type="predicted"/>